<dbReference type="STRING" id="61819.ENSACIP00000019217"/>
<dbReference type="Ensembl" id="ENSACIT00000019736.1">
    <property type="protein sequence ID" value="ENSACIP00000019217.1"/>
    <property type="gene ID" value="ENSACIG00000014969.1"/>
</dbReference>
<dbReference type="InterPro" id="IPR001452">
    <property type="entry name" value="SH3_domain"/>
</dbReference>
<evidence type="ECO:0000256" key="2">
    <source>
        <dbReference type="PROSITE-ProRule" id="PRU00192"/>
    </source>
</evidence>
<dbReference type="Proteomes" id="UP000261340">
    <property type="component" value="Unplaced"/>
</dbReference>
<keyword evidence="5" id="KW-1185">Reference proteome</keyword>
<reference evidence="4" key="1">
    <citation type="submission" date="2025-08" db="UniProtKB">
        <authorList>
            <consortium name="Ensembl"/>
        </authorList>
    </citation>
    <scope>IDENTIFICATION</scope>
</reference>
<dbReference type="InterPro" id="IPR050716">
    <property type="entry name" value="MAGUK"/>
</dbReference>
<name>A0A3Q0S8R9_AMPCI</name>
<keyword evidence="1 2" id="KW-0728">SH3 domain</keyword>
<evidence type="ECO:0000256" key="1">
    <source>
        <dbReference type="ARBA" id="ARBA00022443"/>
    </source>
</evidence>
<dbReference type="AlphaFoldDB" id="A0A3Q0S8R9"/>
<organism evidence="4 5">
    <name type="scientific">Amphilophus citrinellus</name>
    <name type="common">Midas cichlid</name>
    <name type="synonym">Cichlasoma citrinellum</name>
    <dbReference type="NCBI Taxonomy" id="61819"/>
    <lineage>
        <taxon>Eukaryota</taxon>
        <taxon>Metazoa</taxon>
        <taxon>Chordata</taxon>
        <taxon>Craniata</taxon>
        <taxon>Vertebrata</taxon>
        <taxon>Euteleostomi</taxon>
        <taxon>Actinopterygii</taxon>
        <taxon>Neopterygii</taxon>
        <taxon>Teleostei</taxon>
        <taxon>Neoteleostei</taxon>
        <taxon>Acanthomorphata</taxon>
        <taxon>Ovalentaria</taxon>
        <taxon>Cichlomorphae</taxon>
        <taxon>Cichliformes</taxon>
        <taxon>Cichlidae</taxon>
        <taxon>New World cichlids</taxon>
        <taxon>Cichlasomatinae</taxon>
        <taxon>Heroini</taxon>
        <taxon>Amphilophus</taxon>
    </lineage>
</organism>
<evidence type="ECO:0000259" key="3">
    <source>
        <dbReference type="PROSITE" id="PS50002"/>
    </source>
</evidence>
<protein>
    <recommendedName>
        <fullName evidence="3">SH3 domain-containing protein</fullName>
    </recommendedName>
</protein>
<dbReference type="SMART" id="SM00326">
    <property type="entry name" value="SH3"/>
    <property type="match status" value="1"/>
</dbReference>
<feature type="domain" description="SH3" evidence="3">
    <location>
        <begin position="20"/>
        <end position="90"/>
    </location>
</feature>
<dbReference type="PANTHER" id="PTHR23122">
    <property type="entry name" value="MEMBRANE-ASSOCIATED GUANYLATE KINASE MAGUK"/>
    <property type="match status" value="1"/>
</dbReference>
<evidence type="ECO:0000313" key="4">
    <source>
        <dbReference type="Ensembl" id="ENSACIP00000019217.1"/>
    </source>
</evidence>
<dbReference type="GeneTree" id="ENSGT00940000156444"/>
<accession>A0A3Q0S8R9</accession>
<dbReference type="SUPFAM" id="SSF50044">
    <property type="entry name" value="SH3-domain"/>
    <property type="match status" value="1"/>
</dbReference>
<proteinExistence type="predicted"/>
<evidence type="ECO:0000313" key="5">
    <source>
        <dbReference type="Proteomes" id="UP000261340"/>
    </source>
</evidence>
<sequence>SQQVAKITTFGSVTTQLKRKLYVYVRAMTDYSPQQDLTMPCADAGMSFRRGDILEIVDQTDTLWWQAKKLPSNTACAGPIPSTSLLKRSDMVLLKMSIQPISLYQSEGERAEVGDSKY</sequence>
<dbReference type="InterPro" id="IPR036028">
    <property type="entry name" value="SH3-like_dom_sf"/>
</dbReference>
<dbReference type="Gene3D" id="2.30.30.40">
    <property type="entry name" value="SH3 Domains"/>
    <property type="match status" value="1"/>
</dbReference>
<dbReference type="PROSITE" id="PS50002">
    <property type="entry name" value="SH3"/>
    <property type="match status" value="1"/>
</dbReference>
<reference evidence="4" key="2">
    <citation type="submission" date="2025-09" db="UniProtKB">
        <authorList>
            <consortium name="Ensembl"/>
        </authorList>
    </citation>
    <scope>IDENTIFICATION</scope>
</reference>